<evidence type="ECO:0000256" key="2">
    <source>
        <dbReference type="SAM" id="Phobius"/>
    </source>
</evidence>
<keyword evidence="2" id="KW-0812">Transmembrane</keyword>
<keyword evidence="2" id="KW-0472">Membrane</keyword>
<evidence type="ECO:0000313" key="3">
    <source>
        <dbReference type="EMBL" id="KAF9446300.1"/>
    </source>
</evidence>
<reference evidence="3" key="1">
    <citation type="submission" date="2020-11" db="EMBL/GenBank/DDBJ databases">
        <authorList>
            <consortium name="DOE Joint Genome Institute"/>
            <person name="Ahrendt S."/>
            <person name="Riley R."/>
            <person name="Andreopoulos W."/>
            <person name="Labutti K."/>
            <person name="Pangilinan J."/>
            <person name="Ruiz-Duenas F.J."/>
            <person name="Barrasa J.M."/>
            <person name="Sanchez-Garcia M."/>
            <person name="Camarero S."/>
            <person name="Miyauchi S."/>
            <person name="Serrano A."/>
            <person name="Linde D."/>
            <person name="Babiker R."/>
            <person name="Drula E."/>
            <person name="Ayuso-Fernandez I."/>
            <person name="Pacheco R."/>
            <person name="Padilla G."/>
            <person name="Ferreira P."/>
            <person name="Barriuso J."/>
            <person name="Kellner H."/>
            <person name="Castanera R."/>
            <person name="Alfaro M."/>
            <person name="Ramirez L."/>
            <person name="Pisabarro A.G."/>
            <person name="Kuo A."/>
            <person name="Tritt A."/>
            <person name="Lipzen A."/>
            <person name="He G."/>
            <person name="Yan M."/>
            <person name="Ng V."/>
            <person name="Cullen D."/>
            <person name="Martin F."/>
            <person name="Rosso M.-N."/>
            <person name="Henrissat B."/>
            <person name="Hibbett D."/>
            <person name="Martinez A.T."/>
            <person name="Grigoriev I.V."/>
        </authorList>
    </citation>
    <scope>NUCLEOTIDE SEQUENCE</scope>
    <source>
        <strain evidence="3">MF-IS2</strain>
    </source>
</reference>
<feature type="transmembrane region" description="Helical" evidence="2">
    <location>
        <begin position="23"/>
        <end position="42"/>
    </location>
</feature>
<sequence>MANSSAPSFLERAQDFVAENKRAILIGTAAAVVAVGGVAYYASTSRQRTVKGDVEKGEKKDKKKGKKKKGTGKDSQGPILEERKTTVQETEGEYSLPGFHISSE</sequence>
<feature type="compositionally biased region" description="Basic residues" evidence="1">
    <location>
        <begin position="61"/>
        <end position="70"/>
    </location>
</feature>
<evidence type="ECO:0000313" key="4">
    <source>
        <dbReference type="Proteomes" id="UP000807342"/>
    </source>
</evidence>
<dbReference type="AlphaFoldDB" id="A0A9P5XAZ5"/>
<accession>A0A9P5XAZ5</accession>
<dbReference type="Proteomes" id="UP000807342">
    <property type="component" value="Unassembled WGS sequence"/>
</dbReference>
<comment type="caution">
    <text evidence="3">The sequence shown here is derived from an EMBL/GenBank/DDBJ whole genome shotgun (WGS) entry which is preliminary data.</text>
</comment>
<organism evidence="3 4">
    <name type="scientific">Macrolepiota fuliginosa MF-IS2</name>
    <dbReference type="NCBI Taxonomy" id="1400762"/>
    <lineage>
        <taxon>Eukaryota</taxon>
        <taxon>Fungi</taxon>
        <taxon>Dikarya</taxon>
        <taxon>Basidiomycota</taxon>
        <taxon>Agaricomycotina</taxon>
        <taxon>Agaricomycetes</taxon>
        <taxon>Agaricomycetidae</taxon>
        <taxon>Agaricales</taxon>
        <taxon>Agaricineae</taxon>
        <taxon>Agaricaceae</taxon>
        <taxon>Macrolepiota</taxon>
    </lineage>
</organism>
<keyword evidence="2" id="KW-1133">Transmembrane helix</keyword>
<protein>
    <submittedName>
        <fullName evidence="3">Uncharacterized protein</fullName>
    </submittedName>
</protein>
<name>A0A9P5XAZ5_9AGAR</name>
<feature type="compositionally biased region" description="Basic and acidic residues" evidence="1">
    <location>
        <begin position="50"/>
        <end position="60"/>
    </location>
</feature>
<keyword evidence="4" id="KW-1185">Reference proteome</keyword>
<dbReference type="EMBL" id="MU151253">
    <property type="protein sequence ID" value="KAF9446300.1"/>
    <property type="molecule type" value="Genomic_DNA"/>
</dbReference>
<proteinExistence type="predicted"/>
<evidence type="ECO:0000256" key="1">
    <source>
        <dbReference type="SAM" id="MobiDB-lite"/>
    </source>
</evidence>
<gene>
    <name evidence="3" type="ORF">P691DRAFT_213913</name>
</gene>
<feature type="region of interest" description="Disordered" evidence="1">
    <location>
        <begin position="46"/>
        <end position="104"/>
    </location>
</feature>